<dbReference type="OrthoDB" id="1939643at2759"/>
<dbReference type="GO" id="GO:0051315">
    <property type="term" value="P:attachment of mitotic spindle microtubules to kinetochore"/>
    <property type="evidence" value="ECO:0007669"/>
    <property type="project" value="TreeGrafter"/>
</dbReference>
<evidence type="ECO:0000256" key="9">
    <source>
        <dbReference type="ARBA" id="ARBA00083562"/>
    </source>
</evidence>
<keyword evidence="13" id="KW-1185">Reference proteome</keyword>
<reference evidence="12" key="2">
    <citation type="submission" date="2025-08" db="UniProtKB">
        <authorList>
            <consortium name="Ensembl"/>
        </authorList>
    </citation>
    <scope>IDENTIFICATION</scope>
</reference>
<reference evidence="12" key="1">
    <citation type="submission" date="2020-03" db="EMBL/GenBank/DDBJ databases">
        <title>Melopsittacus undulatus (budgerigar) genome, bMelUnd1, maternal haplotype with Z.</title>
        <authorList>
            <person name="Gedman G."/>
            <person name="Mountcastle J."/>
            <person name="Haase B."/>
            <person name="Formenti G."/>
            <person name="Wright T."/>
            <person name="Apodaca J."/>
            <person name="Pelan S."/>
            <person name="Chow W."/>
            <person name="Rhie A."/>
            <person name="Howe K."/>
            <person name="Fedrigo O."/>
            <person name="Jarvis E.D."/>
        </authorList>
    </citation>
    <scope>NUCLEOTIDE SEQUENCE [LARGE SCALE GENOMIC DNA]</scope>
</reference>
<reference evidence="12" key="3">
    <citation type="submission" date="2025-09" db="UniProtKB">
        <authorList>
            <consortium name="Ensembl"/>
        </authorList>
    </citation>
    <scope>IDENTIFICATION</scope>
</reference>
<feature type="region of interest" description="Disordered" evidence="10">
    <location>
        <begin position="531"/>
        <end position="708"/>
    </location>
</feature>
<feature type="compositionally biased region" description="Basic and acidic residues" evidence="10">
    <location>
        <begin position="690"/>
        <end position="699"/>
    </location>
</feature>
<evidence type="ECO:0000256" key="4">
    <source>
        <dbReference type="ARBA" id="ARBA00023242"/>
    </source>
</evidence>
<dbReference type="InterPro" id="IPR028386">
    <property type="entry name" value="CENP-C/Mif2/cnp3"/>
</dbReference>
<evidence type="ECO:0000256" key="2">
    <source>
        <dbReference type="ARBA" id="ARBA00010291"/>
    </source>
</evidence>
<gene>
    <name evidence="12" type="primary">LOC101881528</name>
</gene>
<dbReference type="GO" id="GO:0019237">
    <property type="term" value="F:centromeric DNA binding"/>
    <property type="evidence" value="ECO:0007669"/>
    <property type="project" value="InterPro"/>
</dbReference>
<dbReference type="InterPro" id="IPR025974">
    <property type="entry name" value="Mif2/CENP-C_cupin"/>
</dbReference>
<dbReference type="GO" id="GO:0051382">
    <property type="term" value="P:kinetochore assembly"/>
    <property type="evidence" value="ECO:0007669"/>
    <property type="project" value="InterPro"/>
</dbReference>
<feature type="compositionally biased region" description="Basic residues" evidence="10">
    <location>
        <begin position="828"/>
        <end position="841"/>
    </location>
</feature>
<evidence type="ECO:0000256" key="1">
    <source>
        <dbReference type="ARBA" id="ARBA00004123"/>
    </source>
</evidence>
<evidence type="ECO:0000256" key="8">
    <source>
        <dbReference type="ARBA" id="ARBA00082151"/>
    </source>
</evidence>
<feature type="compositionally biased region" description="Basic and acidic residues" evidence="10">
    <location>
        <begin position="619"/>
        <end position="632"/>
    </location>
</feature>
<dbReference type="GO" id="GO:0005634">
    <property type="term" value="C:nucleus"/>
    <property type="evidence" value="ECO:0007669"/>
    <property type="project" value="UniProtKB-SubCell"/>
</dbReference>
<feature type="region of interest" description="Disordered" evidence="10">
    <location>
        <begin position="364"/>
        <end position="387"/>
    </location>
</feature>
<feature type="region of interest" description="Disordered" evidence="10">
    <location>
        <begin position="762"/>
        <end position="846"/>
    </location>
</feature>
<feature type="compositionally biased region" description="Polar residues" evidence="10">
    <location>
        <begin position="804"/>
        <end position="814"/>
    </location>
</feature>
<dbReference type="InterPro" id="IPR014710">
    <property type="entry name" value="RmlC-like_jellyroll"/>
</dbReference>
<feature type="compositionally biased region" description="Basic residues" evidence="10">
    <location>
        <begin position="671"/>
        <end position="689"/>
    </location>
</feature>
<feature type="compositionally biased region" description="Polar residues" evidence="10">
    <location>
        <begin position="298"/>
        <end position="308"/>
    </location>
</feature>
<feature type="region of interest" description="Disordered" evidence="10">
    <location>
        <begin position="937"/>
        <end position="964"/>
    </location>
</feature>
<feature type="compositionally biased region" description="Basic residues" evidence="10">
    <location>
        <begin position="940"/>
        <end position="951"/>
    </location>
</feature>
<feature type="compositionally biased region" description="Basic and acidic residues" evidence="10">
    <location>
        <begin position="815"/>
        <end position="827"/>
    </location>
</feature>
<dbReference type="FunFam" id="2.60.120.10:FF:000033">
    <property type="entry name" value="Centromere protein C 1"/>
    <property type="match status" value="1"/>
</dbReference>
<dbReference type="Proteomes" id="UP000694405">
    <property type="component" value="Chromosome 7"/>
</dbReference>
<evidence type="ECO:0000256" key="10">
    <source>
        <dbReference type="SAM" id="MobiDB-lite"/>
    </source>
</evidence>
<evidence type="ECO:0000313" key="13">
    <source>
        <dbReference type="Proteomes" id="UP000694405"/>
    </source>
</evidence>
<feature type="region of interest" description="Disordered" evidence="10">
    <location>
        <begin position="292"/>
        <end position="325"/>
    </location>
</feature>
<keyword evidence="3" id="KW-0238">DNA-binding</keyword>
<feature type="compositionally biased region" description="Polar residues" evidence="10">
    <location>
        <begin position="609"/>
        <end position="618"/>
    </location>
</feature>
<dbReference type="InterPro" id="IPR011051">
    <property type="entry name" value="RmlC_Cupin_sf"/>
</dbReference>
<keyword evidence="4" id="KW-0539">Nucleus</keyword>
<evidence type="ECO:0000256" key="3">
    <source>
        <dbReference type="ARBA" id="ARBA00023125"/>
    </source>
</evidence>
<feature type="compositionally biased region" description="Basic and acidic residues" evidence="10">
    <location>
        <begin position="494"/>
        <end position="503"/>
    </location>
</feature>
<accession>A0A8V5FXU5</accession>
<comment type="function">
    <text evidence="5">Component of the CENPA-NAC (nucleosome-associated) complex, a complex that plays a central role in assembly of kinetochore proteins, mitotic progression and chromosome segregation. The CENPA-NAC complex recruits the CENPA-CAD (nucleosome distal) complex and may be involved in incorporation of newly synthesized CENPA into centromeres. CENPC recruits DNA methylation and DNMT3B to both centromeric and pericentromeric satellite repeats and regulates the histone code in these regions.</text>
</comment>
<protein>
    <recommendedName>
        <fullName evidence="7">Centromere protein C</fullName>
    </recommendedName>
    <alternativeName>
        <fullName evidence="8">Centromere autoantigen C</fullName>
    </alternativeName>
    <alternativeName>
        <fullName evidence="9">Centromere protein C 1</fullName>
    </alternativeName>
</protein>
<feature type="region of interest" description="Disordered" evidence="10">
    <location>
        <begin position="491"/>
        <end position="511"/>
    </location>
</feature>
<dbReference type="Gene3D" id="2.60.120.10">
    <property type="entry name" value="Jelly Rolls"/>
    <property type="match status" value="1"/>
</dbReference>
<evidence type="ECO:0000313" key="12">
    <source>
        <dbReference type="Ensembl" id="ENSMUNP00000002025.2"/>
    </source>
</evidence>
<evidence type="ECO:0000256" key="7">
    <source>
        <dbReference type="ARBA" id="ARBA00068530"/>
    </source>
</evidence>
<dbReference type="Pfam" id="PF11699">
    <property type="entry name" value="CENP-C_C"/>
    <property type="match status" value="1"/>
</dbReference>
<evidence type="ECO:0000259" key="11">
    <source>
        <dbReference type="Pfam" id="PF11699"/>
    </source>
</evidence>
<dbReference type="PANTHER" id="PTHR16684">
    <property type="entry name" value="CENTROMERE PROTEIN C"/>
    <property type="match status" value="1"/>
</dbReference>
<comment type="similarity">
    <text evidence="2">Belongs to the CENP-C/MIF2 family.</text>
</comment>
<dbReference type="GO" id="GO:0000776">
    <property type="term" value="C:kinetochore"/>
    <property type="evidence" value="ECO:0007669"/>
    <property type="project" value="InterPro"/>
</dbReference>
<accession>A0A8C6ITQ9</accession>
<dbReference type="Ensembl" id="ENSMUNT00000002411.2">
    <property type="protein sequence ID" value="ENSMUNP00000002025.2"/>
    <property type="gene ID" value="ENSMUNG00000001806.2"/>
</dbReference>
<sequence>MSSSSSRQPWLACYKKEYRARFCNRKRNKITVEPGQNVLKLIQDGFESCGNDLKITSSSPVHCSTPIVRNDNTPTSSTGSLTKSVERAFNSAVSLPTSQLEPVNNKAGWSHESPLKPVICDYVAASKTPGSPVSKEKTNETLKDVEALHKSHDVPLDPEDDQGPIRLLLLEEAKGPPAHTLHFHGQNASAAVKSHMEVENLGGPQTGRDEQVVLRDGRECIAMSSVRKKKSFSSVIVATVATETLGKRYSASVSPPSPPPVKDQDIENECDFFIGESYNASFNSFFSIPRTNKKSRKASSATPVSKFQPSEKMTEGKKSKNRKAQVEVLTKQKMDDLDIRIHHLKGTSESDSISDSEGKVLKSQRQNITHMEKENTEGKKGKKRKVQGEALTKQKMSLLDVKMHELKGTSESDSVSDSEGKVLKSQRQNIAHMEKENTEGKKGKKRKVQVEALAKQKVDVLDVRMHELEGTSELDSISGSEGRVLKSQRQNITHMEKENTEGKKGKKRKVQVEACTKQKMDDLDVRMHELEGTSESDSISDSEGKVLKSQRQNATPMGKTKKDALNQRSPNKENETSWKPEAKKNMLSESGLETKACDGEQCKTMVMPSESSLMSSAEHQQERSLSSKENLKSSRNPWSASKAAQHLVHKKQSVKQKHPGGTVTKRLAGSPRKKLKKTGQKSRGKKTQLQRKDISHNVDSEEELEREPEKLDEVFASFLHQELETSVIQNLAKSEKPKNVLQTLESTGGANYKTPVKAVQHVTGSVKNSEKKLLSAKSSGKTPKRSHCRNSEGFCSGPEDNESQIDSGNTSVQESTKENHKLPDVKIKSNKRKHYPQHRQNRPVLEHCDKFASRSQSCEQDNTSSDDFEGLDSQIQHLLSDKLARHKIVMPSNTPNVRRTKRLRLRPLEYWRGERVSYRMRPSGGLVISGIVCPEPEPHRKIKRRKDGHKQRRDETRSEIPANLDHSLADTSKPTVVVDPIINEEVLLECVNTENSNACFFKDETVEIYKNLNTSAFATGKLILKPFKEKGHQFVHMDTIAFYIIHGKVLVTLHKTSYYLTTGDFFYVPPGNGYNIRNLLNKESVLLFTQLKKDRPNPYNVLET</sequence>
<feature type="compositionally biased region" description="Basic residues" evidence="10">
    <location>
        <begin position="647"/>
        <end position="658"/>
    </location>
</feature>
<comment type="subunit">
    <text evidence="6">Oligomer. Component of the CENPA-NAC complex, at least composed of CENPA, CENPC, CENPH, CENPM, CENPN, CENPT and CENPU. The CENPA-NAC complex interacts with the CENPA-CAD complex, composed of CENPI, CENPK, CENPL, CENPO, CENPP, CENPQ, CENPR and CENPS. Binds to DAXX. Interacts with DNMT3B. Interacts directly with CENPA. Identified in a centromere complex containing histones H2A, H2B and H4, and at least CENPA, CENPB, CENPC, CENPT, CENPN, HJURP, SUPT16H, SSRP1 and RSF1. Interacts with MEIKIN.</text>
</comment>
<dbReference type="GO" id="GO:0051455">
    <property type="term" value="P:spindle attachment to meiosis I kinetochore"/>
    <property type="evidence" value="ECO:0007669"/>
    <property type="project" value="TreeGrafter"/>
</dbReference>
<name>A0A8C6ITQ9_MELUD</name>
<feature type="compositionally biased region" description="Basic and acidic residues" evidence="10">
    <location>
        <begin position="560"/>
        <end position="586"/>
    </location>
</feature>
<organism evidence="12 13">
    <name type="scientific">Melopsittacus undulatus</name>
    <name type="common">Budgerigar</name>
    <name type="synonym">Psittacus undulatus</name>
    <dbReference type="NCBI Taxonomy" id="13146"/>
    <lineage>
        <taxon>Eukaryota</taxon>
        <taxon>Metazoa</taxon>
        <taxon>Chordata</taxon>
        <taxon>Craniata</taxon>
        <taxon>Vertebrata</taxon>
        <taxon>Euteleostomi</taxon>
        <taxon>Archelosauria</taxon>
        <taxon>Archosauria</taxon>
        <taxon>Dinosauria</taxon>
        <taxon>Saurischia</taxon>
        <taxon>Theropoda</taxon>
        <taxon>Coelurosauria</taxon>
        <taxon>Aves</taxon>
        <taxon>Neognathae</taxon>
        <taxon>Neoaves</taxon>
        <taxon>Telluraves</taxon>
        <taxon>Australaves</taxon>
        <taxon>Psittaciformes</taxon>
        <taxon>Psittaculidae</taxon>
        <taxon>Melopsittacus</taxon>
    </lineage>
</organism>
<dbReference type="GO" id="GO:0005721">
    <property type="term" value="C:pericentric heterochromatin"/>
    <property type="evidence" value="ECO:0007669"/>
    <property type="project" value="UniProtKB-ARBA"/>
</dbReference>
<comment type="subcellular location">
    <subcellularLocation>
        <location evidence="1">Nucleus</location>
    </subcellularLocation>
</comment>
<evidence type="ECO:0000256" key="6">
    <source>
        <dbReference type="ARBA" id="ARBA00064952"/>
    </source>
</evidence>
<feature type="compositionally biased region" description="Basic and acidic residues" evidence="10">
    <location>
        <begin position="370"/>
        <end position="379"/>
    </location>
</feature>
<feature type="domain" description="Mif2/CENP-C cupin" evidence="11">
    <location>
        <begin position="1008"/>
        <end position="1090"/>
    </location>
</feature>
<dbReference type="AlphaFoldDB" id="A0A8C6ITQ9"/>
<dbReference type="PANTHER" id="PTHR16684:SF11">
    <property type="entry name" value="CENTROMERE PROTEIN C"/>
    <property type="match status" value="1"/>
</dbReference>
<dbReference type="SUPFAM" id="SSF51182">
    <property type="entry name" value="RmlC-like cupins"/>
    <property type="match status" value="1"/>
</dbReference>
<proteinExistence type="inferred from homology"/>
<evidence type="ECO:0000256" key="5">
    <source>
        <dbReference type="ARBA" id="ARBA00053516"/>
    </source>
</evidence>